<sequence length="71" mass="8224">MQAELEYKRTMRGCSSCRGNMEGGENIDRFPIAMSYVPWQQWKDTYDAEIALERGTIFPELDLPFLGTEVM</sequence>
<protein>
    <recommendedName>
        <fullName evidence="3">Spore coat associated protein JA (CotJA)</fullName>
    </recommendedName>
</protein>
<comment type="caution">
    <text evidence="1">The sequence shown here is derived from an EMBL/GenBank/DDBJ whole genome shotgun (WGS) entry which is preliminary data.</text>
</comment>
<dbReference type="EMBL" id="ACEC01000101">
    <property type="protein sequence ID" value="EEG29472.1"/>
    <property type="molecule type" value="Genomic_DNA"/>
</dbReference>
<organism evidence="1 2">
    <name type="scientific">[Clostridium] methylpentosum DSM 5476</name>
    <dbReference type="NCBI Taxonomy" id="537013"/>
    <lineage>
        <taxon>Bacteria</taxon>
        <taxon>Bacillati</taxon>
        <taxon>Bacillota</taxon>
        <taxon>Clostridia</taxon>
        <taxon>Eubacteriales</taxon>
        <taxon>Oscillospiraceae</taxon>
        <taxon>Oscillospiraceae incertae sedis</taxon>
    </lineage>
</organism>
<reference evidence="1 2" key="1">
    <citation type="submission" date="2009-01" db="EMBL/GenBank/DDBJ databases">
        <authorList>
            <person name="Fulton L."/>
            <person name="Clifton S."/>
            <person name="Fulton B."/>
            <person name="Xu J."/>
            <person name="Minx P."/>
            <person name="Pepin K.H."/>
            <person name="Johnson M."/>
            <person name="Bhonagiri V."/>
            <person name="Nash W.E."/>
            <person name="Mardis E.R."/>
            <person name="Wilson R.K."/>
        </authorList>
    </citation>
    <scope>NUCLEOTIDE SEQUENCE [LARGE SCALE GENOMIC DNA]</scope>
    <source>
        <strain evidence="1 2">DSM 5476</strain>
    </source>
</reference>
<evidence type="ECO:0008006" key="3">
    <source>
        <dbReference type="Google" id="ProtNLM"/>
    </source>
</evidence>
<keyword evidence="2" id="KW-1185">Reference proteome</keyword>
<reference evidence="1 2" key="2">
    <citation type="submission" date="2009-02" db="EMBL/GenBank/DDBJ databases">
        <title>Draft genome sequence of Clostridium methylpentosum (DSM 5476).</title>
        <authorList>
            <person name="Sudarsanam P."/>
            <person name="Ley R."/>
            <person name="Guruge J."/>
            <person name="Turnbaugh P.J."/>
            <person name="Mahowald M."/>
            <person name="Liep D."/>
            <person name="Gordon J."/>
        </authorList>
    </citation>
    <scope>NUCLEOTIDE SEQUENCE [LARGE SCALE GENOMIC DNA]</scope>
    <source>
        <strain evidence="1 2">DSM 5476</strain>
    </source>
</reference>
<gene>
    <name evidence="1" type="ORF">CLOSTMETH_02934</name>
</gene>
<proteinExistence type="predicted"/>
<evidence type="ECO:0000313" key="2">
    <source>
        <dbReference type="Proteomes" id="UP000003340"/>
    </source>
</evidence>
<name>C0EGE1_9FIRM</name>
<dbReference type="AlphaFoldDB" id="C0EGE1"/>
<dbReference type="STRING" id="537013.CLOSTMETH_02934"/>
<evidence type="ECO:0000313" key="1">
    <source>
        <dbReference type="EMBL" id="EEG29472.1"/>
    </source>
</evidence>
<dbReference type="InterPro" id="IPR020256">
    <property type="entry name" value="Spore_coat_CotJA"/>
</dbReference>
<dbReference type="eggNOG" id="ENOG5033B4S">
    <property type="taxonomic scope" value="Bacteria"/>
</dbReference>
<dbReference type="Proteomes" id="UP000003340">
    <property type="component" value="Unassembled WGS sequence"/>
</dbReference>
<accession>C0EGE1</accession>
<dbReference type="Pfam" id="PF11007">
    <property type="entry name" value="CotJA"/>
    <property type="match status" value="1"/>
</dbReference>
<dbReference type="HOGENOM" id="CLU_2732916_0_0_9"/>